<sequence>MARYLTKVRTPYNDSPSGQSKKSDELKMDARRLGRHSCLPPHQRSHIFAYTCASQPSVAETSTCNTIEASQADDQEWTNNIYNTSGQALARRSQQHTRSGCKLPVSPNWGALVQASFTGPTFGA</sequence>
<dbReference type="Proteomes" id="UP000288805">
    <property type="component" value="Unassembled WGS sequence"/>
</dbReference>
<evidence type="ECO:0000256" key="1">
    <source>
        <dbReference type="SAM" id="MobiDB-lite"/>
    </source>
</evidence>
<name>A0A438KB75_VITVI</name>
<comment type="caution">
    <text evidence="2">The sequence shown here is derived from an EMBL/GenBank/DDBJ whole genome shotgun (WGS) entry which is preliminary data.</text>
</comment>
<evidence type="ECO:0000313" key="3">
    <source>
        <dbReference type="Proteomes" id="UP000288805"/>
    </source>
</evidence>
<dbReference type="EMBL" id="QGNW01000011">
    <property type="protein sequence ID" value="RVX18447.1"/>
    <property type="molecule type" value="Genomic_DNA"/>
</dbReference>
<protein>
    <submittedName>
        <fullName evidence="2">Uncharacterized protein</fullName>
    </submittedName>
</protein>
<proteinExistence type="predicted"/>
<dbReference type="AlphaFoldDB" id="A0A438KB75"/>
<evidence type="ECO:0000313" key="2">
    <source>
        <dbReference type="EMBL" id="RVX18447.1"/>
    </source>
</evidence>
<organism evidence="2 3">
    <name type="scientific">Vitis vinifera</name>
    <name type="common">Grape</name>
    <dbReference type="NCBI Taxonomy" id="29760"/>
    <lineage>
        <taxon>Eukaryota</taxon>
        <taxon>Viridiplantae</taxon>
        <taxon>Streptophyta</taxon>
        <taxon>Embryophyta</taxon>
        <taxon>Tracheophyta</taxon>
        <taxon>Spermatophyta</taxon>
        <taxon>Magnoliopsida</taxon>
        <taxon>eudicotyledons</taxon>
        <taxon>Gunneridae</taxon>
        <taxon>Pentapetalae</taxon>
        <taxon>rosids</taxon>
        <taxon>Vitales</taxon>
        <taxon>Vitaceae</taxon>
        <taxon>Viteae</taxon>
        <taxon>Vitis</taxon>
    </lineage>
</organism>
<accession>A0A438KB75</accession>
<gene>
    <name evidence="2" type="ORF">CK203_006680</name>
</gene>
<reference evidence="2 3" key="1">
    <citation type="journal article" date="2018" name="PLoS Genet.">
        <title>Population sequencing reveals clonal diversity and ancestral inbreeding in the grapevine cultivar Chardonnay.</title>
        <authorList>
            <person name="Roach M.J."/>
            <person name="Johnson D.L."/>
            <person name="Bohlmann J."/>
            <person name="van Vuuren H.J."/>
            <person name="Jones S.J."/>
            <person name="Pretorius I.S."/>
            <person name="Schmidt S.A."/>
            <person name="Borneman A.R."/>
        </authorList>
    </citation>
    <scope>NUCLEOTIDE SEQUENCE [LARGE SCALE GENOMIC DNA]</scope>
    <source>
        <strain evidence="3">cv. Chardonnay</strain>
        <tissue evidence="2">Leaf</tissue>
    </source>
</reference>
<feature type="region of interest" description="Disordered" evidence="1">
    <location>
        <begin position="1"/>
        <end position="27"/>
    </location>
</feature>